<comment type="caution">
    <text evidence="1">The sequence shown here is derived from an EMBL/GenBank/DDBJ whole genome shotgun (WGS) entry which is preliminary data.</text>
</comment>
<dbReference type="AlphaFoldDB" id="A0A5M8FCT3"/>
<dbReference type="Proteomes" id="UP000322981">
    <property type="component" value="Unassembled WGS sequence"/>
</dbReference>
<sequence>MTAPAPLHTGRLVLVPRDAEAVVDVQRLLQRLGAAGFIAEPLPEPPGAHAAGAHFLQMLAFTGCAVHLNTKPGAQGPAGTHIRVLGPYPQPQLMYGRNSRPPGCPACGKALADWREQVGGSRLLRCDACNHSAPAWQWKWRRQAGCGRILICVEDVFPGEATPLPPLLDALRAASGGEWQYFYIQDDARDG</sequence>
<protein>
    <submittedName>
        <fullName evidence="1">Uncharacterized protein</fullName>
    </submittedName>
</protein>
<reference evidence="1 2" key="1">
    <citation type="submission" date="2019-09" db="EMBL/GenBank/DDBJ databases">
        <title>Whole-genome sequence of the purple sulfur bacterium Thiohalocapsa marina DSM 19078.</title>
        <authorList>
            <person name="Kyndt J.A."/>
            <person name="Meyer T.E."/>
        </authorList>
    </citation>
    <scope>NUCLEOTIDE SEQUENCE [LARGE SCALE GENOMIC DNA]</scope>
    <source>
        <strain evidence="1 2">DSM 19078</strain>
    </source>
</reference>
<name>A0A5M8FCT3_9GAMM</name>
<evidence type="ECO:0000313" key="1">
    <source>
        <dbReference type="EMBL" id="KAA6182693.1"/>
    </source>
</evidence>
<accession>A0A5M8FCT3</accession>
<organism evidence="1 2">
    <name type="scientific">Thiohalocapsa marina</name>
    <dbReference type="NCBI Taxonomy" id="424902"/>
    <lineage>
        <taxon>Bacteria</taxon>
        <taxon>Pseudomonadati</taxon>
        <taxon>Pseudomonadota</taxon>
        <taxon>Gammaproteobacteria</taxon>
        <taxon>Chromatiales</taxon>
        <taxon>Chromatiaceae</taxon>
        <taxon>Thiohalocapsa</taxon>
    </lineage>
</organism>
<evidence type="ECO:0000313" key="2">
    <source>
        <dbReference type="Proteomes" id="UP000322981"/>
    </source>
</evidence>
<dbReference type="RefSeq" id="WP_150094694.1">
    <property type="nucleotide sequence ID" value="NZ_JBFUOH010000078.1"/>
</dbReference>
<dbReference type="EMBL" id="VWXX01000042">
    <property type="protein sequence ID" value="KAA6182693.1"/>
    <property type="molecule type" value="Genomic_DNA"/>
</dbReference>
<keyword evidence="2" id="KW-1185">Reference proteome</keyword>
<gene>
    <name evidence="1" type="ORF">F2Q65_17490</name>
</gene>
<dbReference type="OrthoDB" id="5796917at2"/>
<proteinExistence type="predicted"/>